<dbReference type="GO" id="GO:0051536">
    <property type="term" value="F:iron-sulfur cluster binding"/>
    <property type="evidence" value="ECO:0007669"/>
    <property type="project" value="InterPro"/>
</dbReference>
<evidence type="ECO:0000313" key="3">
    <source>
        <dbReference type="Proteomes" id="UP000287447"/>
    </source>
</evidence>
<evidence type="ECO:0000313" key="2">
    <source>
        <dbReference type="EMBL" id="RVU37824.1"/>
    </source>
</evidence>
<dbReference type="InterPro" id="IPR002871">
    <property type="entry name" value="NIF_FeS_clus_asmbl_NifU_N"/>
</dbReference>
<keyword evidence="3" id="KW-1185">Reference proteome</keyword>
<dbReference type="Pfam" id="PF01592">
    <property type="entry name" value="NifU_N"/>
    <property type="match status" value="1"/>
</dbReference>
<dbReference type="RefSeq" id="WP_127763195.1">
    <property type="nucleotide sequence ID" value="NZ_SADE01000001.1"/>
</dbReference>
<dbReference type="CDD" id="cd06664">
    <property type="entry name" value="IscU_like"/>
    <property type="match status" value="1"/>
</dbReference>
<dbReference type="EMBL" id="SADE01000001">
    <property type="protein sequence ID" value="RVU37824.1"/>
    <property type="molecule type" value="Genomic_DNA"/>
</dbReference>
<reference evidence="3" key="1">
    <citation type="submission" date="2019-01" db="EMBL/GenBank/DDBJ databases">
        <title>Gri0909 isolated from a small marine red alga.</title>
        <authorList>
            <person name="Kim J."/>
            <person name="Jeong S.E."/>
            <person name="Jeon C.O."/>
        </authorList>
    </citation>
    <scope>NUCLEOTIDE SEQUENCE [LARGE SCALE GENOMIC DNA]</scope>
    <source>
        <strain evidence="3">Gri0909</strain>
    </source>
</reference>
<organism evidence="2 3">
    <name type="scientific">Hwanghaeella grinnelliae</name>
    <dbReference type="NCBI Taxonomy" id="2500179"/>
    <lineage>
        <taxon>Bacteria</taxon>
        <taxon>Pseudomonadati</taxon>
        <taxon>Pseudomonadota</taxon>
        <taxon>Alphaproteobacteria</taxon>
        <taxon>Rhodospirillales</taxon>
        <taxon>Rhodospirillaceae</taxon>
        <taxon>Hwanghaeella</taxon>
    </lineage>
</organism>
<dbReference type="Proteomes" id="UP000287447">
    <property type="component" value="Unassembled WGS sequence"/>
</dbReference>
<gene>
    <name evidence="2" type="ORF">EOI86_00520</name>
</gene>
<dbReference type="SUPFAM" id="SSF82649">
    <property type="entry name" value="SufE/NifU"/>
    <property type="match status" value="1"/>
</dbReference>
<dbReference type="OrthoDB" id="9804157at2"/>
<sequence>MVDALYNDRILDLAAGLVKQDRLDDPDASVTVTSALCGSRVKVDLKMKDGVITDFGQDVRACALGQSSAALMKQIVVGQTPDRVAQAAREMRAMLKEEGDPPSGPWSVYEVLIPARDHRSRHASILLPFDGVEKAIAEIRKADAAKAGEGANAQSA</sequence>
<dbReference type="GO" id="GO:0005506">
    <property type="term" value="F:iron ion binding"/>
    <property type="evidence" value="ECO:0007669"/>
    <property type="project" value="InterPro"/>
</dbReference>
<proteinExistence type="predicted"/>
<dbReference type="Gene3D" id="3.90.1010.10">
    <property type="match status" value="1"/>
</dbReference>
<comment type="caution">
    <text evidence="2">The sequence shown here is derived from an EMBL/GenBank/DDBJ whole genome shotgun (WGS) entry which is preliminary data.</text>
</comment>
<protein>
    <submittedName>
        <fullName evidence="2">Iron-sulfur cluster assembly scaffold protein</fullName>
    </submittedName>
</protein>
<dbReference type="AlphaFoldDB" id="A0A437QTK6"/>
<feature type="domain" description="NIF system FeS cluster assembly NifU N-terminal" evidence="1">
    <location>
        <begin position="6"/>
        <end position="86"/>
    </location>
</feature>
<accession>A0A437QTK6</accession>
<evidence type="ECO:0000259" key="1">
    <source>
        <dbReference type="Pfam" id="PF01592"/>
    </source>
</evidence>
<name>A0A437QTK6_9PROT</name>
<dbReference type="GO" id="GO:0016226">
    <property type="term" value="P:iron-sulfur cluster assembly"/>
    <property type="evidence" value="ECO:0007669"/>
    <property type="project" value="InterPro"/>
</dbReference>